<proteinExistence type="predicted"/>
<feature type="domain" description="CBS" evidence="3">
    <location>
        <begin position="104"/>
        <end position="159"/>
    </location>
</feature>
<reference evidence="4 5" key="1">
    <citation type="journal article" date="2015" name="Nature">
        <title>rRNA introns, odd ribosomes, and small enigmatic genomes across a large radiation of phyla.</title>
        <authorList>
            <person name="Brown C.T."/>
            <person name="Hug L.A."/>
            <person name="Thomas B.C."/>
            <person name="Sharon I."/>
            <person name="Castelle C.J."/>
            <person name="Singh A."/>
            <person name="Wilkins M.J."/>
            <person name="Williams K.H."/>
            <person name="Banfield J.F."/>
        </authorList>
    </citation>
    <scope>NUCLEOTIDE SEQUENCE [LARGE SCALE GENOMIC DNA]</scope>
</reference>
<sequence length="159" mass="17984">MDTPDVIVKDIMSEDVVVVFPDTSLVDAAKLLSHHKFNGLPVVNEENKLAGIITEYDLITNGTMMHIPTLQKIWKDATGERETKNSELRGEVDKIMDFCVKDVMNKEPMTILETTSYEEALKIFASHHRVNPIPVLNEKQELVGVISRIDILKPLMKAR</sequence>
<keyword evidence="1" id="KW-0677">Repeat</keyword>
<keyword evidence="2" id="KW-0129">CBS domain</keyword>
<protein>
    <submittedName>
        <fullName evidence="4">CBS domain containing membrane protein</fullName>
    </submittedName>
</protein>
<dbReference type="Pfam" id="PF00571">
    <property type="entry name" value="CBS"/>
    <property type="match status" value="2"/>
</dbReference>
<dbReference type="InterPro" id="IPR051462">
    <property type="entry name" value="CBS_domain-containing"/>
</dbReference>
<accession>A0A0G0ZJ60</accession>
<feature type="domain" description="CBS" evidence="3">
    <location>
        <begin position="12"/>
        <end position="69"/>
    </location>
</feature>
<dbReference type="InterPro" id="IPR046342">
    <property type="entry name" value="CBS_dom_sf"/>
</dbReference>
<evidence type="ECO:0000256" key="2">
    <source>
        <dbReference type="PROSITE-ProRule" id="PRU00703"/>
    </source>
</evidence>
<dbReference type="SMART" id="SM00116">
    <property type="entry name" value="CBS"/>
    <property type="match status" value="2"/>
</dbReference>
<dbReference type="STRING" id="1618659.UV11_C0005G0018"/>
<dbReference type="PANTHER" id="PTHR48108:SF26">
    <property type="entry name" value="CBS DOMAIN-CONTAINING PROTEIN DDB_G0289609"/>
    <property type="match status" value="1"/>
</dbReference>
<gene>
    <name evidence="4" type="ORF">UV11_C0005G0018</name>
</gene>
<dbReference type="SUPFAM" id="SSF54631">
    <property type="entry name" value="CBS-domain pair"/>
    <property type="match status" value="1"/>
</dbReference>
<organism evidence="4 5">
    <name type="scientific">Candidatus Giovannonibacteria bacterium GW2011_GWF2_42_19</name>
    <dbReference type="NCBI Taxonomy" id="1618659"/>
    <lineage>
        <taxon>Bacteria</taxon>
        <taxon>Candidatus Giovannoniibacteriota</taxon>
    </lineage>
</organism>
<dbReference type="EMBL" id="LCDF01000005">
    <property type="protein sequence ID" value="KKS48699.1"/>
    <property type="molecule type" value="Genomic_DNA"/>
</dbReference>
<evidence type="ECO:0000259" key="3">
    <source>
        <dbReference type="PROSITE" id="PS51371"/>
    </source>
</evidence>
<evidence type="ECO:0000313" key="4">
    <source>
        <dbReference type="EMBL" id="KKS48699.1"/>
    </source>
</evidence>
<dbReference type="Proteomes" id="UP000034036">
    <property type="component" value="Unassembled WGS sequence"/>
</dbReference>
<name>A0A0G0ZJ60_9BACT</name>
<dbReference type="PROSITE" id="PS51371">
    <property type="entry name" value="CBS"/>
    <property type="match status" value="2"/>
</dbReference>
<dbReference type="InterPro" id="IPR000644">
    <property type="entry name" value="CBS_dom"/>
</dbReference>
<dbReference type="AlphaFoldDB" id="A0A0G0ZJ60"/>
<dbReference type="Gene3D" id="3.10.580.10">
    <property type="entry name" value="CBS-domain"/>
    <property type="match status" value="1"/>
</dbReference>
<evidence type="ECO:0000313" key="5">
    <source>
        <dbReference type="Proteomes" id="UP000034036"/>
    </source>
</evidence>
<evidence type="ECO:0000256" key="1">
    <source>
        <dbReference type="ARBA" id="ARBA00022737"/>
    </source>
</evidence>
<comment type="caution">
    <text evidence="4">The sequence shown here is derived from an EMBL/GenBank/DDBJ whole genome shotgun (WGS) entry which is preliminary data.</text>
</comment>
<dbReference type="PANTHER" id="PTHR48108">
    <property type="entry name" value="CBS DOMAIN-CONTAINING PROTEIN CBSX2, CHLOROPLASTIC"/>
    <property type="match status" value="1"/>
</dbReference>
<dbReference type="CDD" id="cd04586">
    <property type="entry name" value="CBS_pair_BON_assoc"/>
    <property type="match status" value="1"/>
</dbReference>